<evidence type="ECO:0000256" key="2">
    <source>
        <dbReference type="ARBA" id="ARBA00022692"/>
    </source>
</evidence>
<keyword evidence="4 5" id="KW-0472">Membrane</keyword>
<dbReference type="InterPro" id="IPR000412">
    <property type="entry name" value="ABC_2_transport"/>
</dbReference>
<dbReference type="AlphaFoldDB" id="A0A382BJ99"/>
<dbReference type="GO" id="GO:0043190">
    <property type="term" value="C:ATP-binding cassette (ABC) transporter complex"/>
    <property type="evidence" value="ECO:0007669"/>
    <property type="project" value="InterPro"/>
</dbReference>
<reference evidence="7" key="1">
    <citation type="submission" date="2018-05" db="EMBL/GenBank/DDBJ databases">
        <authorList>
            <person name="Lanie J.A."/>
            <person name="Ng W.-L."/>
            <person name="Kazmierczak K.M."/>
            <person name="Andrzejewski T.M."/>
            <person name="Davidsen T.M."/>
            <person name="Wayne K.J."/>
            <person name="Tettelin H."/>
            <person name="Glass J.I."/>
            <person name="Rusch D."/>
            <person name="Podicherti R."/>
            <person name="Tsui H.-C.T."/>
            <person name="Winkler M.E."/>
        </authorList>
    </citation>
    <scope>NUCLEOTIDE SEQUENCE</scope>
</reference>
<dbReference type="PROSITE" id="PS51012">
    <property type="entry name" value="ABC_TM2"/>
    <property type="match status" value="1"/>
</dbReference>
<feature type="transmembrane region" description="Helical" evidence="5">
    <location>
        <begin position="166"/>
        <end position="185"/>
    </location>
</feature>
<name>A0A382BJ99_9ZZZZ</name>
<dbReference type="Pfam" id="PF01061">
    <property type="entry name" value="ABC2_membrane"/>
    <property type="match status" value="1"/>
</dbReference>
<dbReference type="PRINTS" id="PR00164">
    <property type="entry name" value="ABC2TRNSPORT"/>
</dbReference>
<feature type="transmembrane region" description="Helical" evidence="5">
    <location>
        <begin position="52"/>
        <end position="71"/>
    </location>
</feature>
<dbReference type="InterPro" id="IPR013525">
    <property type="entry name" value="ABC2_TM"/>
</dbReference>
<feature type="domain" description="ABC transmembrane type-2" evidence="6">
    <location>
        <begin position="16"/>
        <end position="245"/>
    </location>
</feature>
<keyword evidence="3 5" id="KW-1133">Transmembrane helix</keyword>
<evidence type="ECO:0000256" key="4">
    <source>
        <dbReference type="ARBA" id="ARBA00023136"/>
    </source>
</evidence>
<dbReference type="PANTHER" id="PTHR43332">
    <property type="entry name" value="INNER MEMBRANE TRANSPORT PERMEASE YADH-RELATED"/>
    <property type="match status" value="1"/>
</dbReference>
<dbReference type="PANTHER" id="PTHR43332:SF2">
    <property type="entry name" value="INNER MEMBRANE TRANSPORT PERMEASE YADH"/>
    <property type="match status" value="1"/>
</dbReference>
<feature type="transmembrane region" description="Helical" evidence="5">
    <location>
        <begin position="220"/>
        <end position="242"/>
    </location>
</feature>
<feature type="transmembrane region" description="Helical" evidence="5">
    <location>
        <begin position="134"/>
        <end position="154"/>
    </location>
</feature>
<organism evidence="7">
    <name type="scientific">marine metagenome</name>
    <dbReference type="NCBI Taxonomy" id="408172"/>
    <lineage>
        <taxon>unclassified sequences</taxon>
        <taxon>metagenomes</taxon>
        <taxon>ecological metagenomes</taxon>
    </lineage>
</organism>
<dbReference type="PIRSF" id="PIRSF006648">
    <property type="entry name" value="DrrB"/>
    <property type="match status" value="1"/>
</dbReference>
<evidence type="ECO:0000256" key="5">
    <source>
        <dbReference type="SAM" id="Phobius"/>
    </source>
</evidence>
<dbReference type="EMBL" id="UINC01030030">
    <property type="protein sequence ID" value="SVB13754.1"/>
    <property type="molecule type" value="Genomic_DNA"/>
</dbReference>
<keyword evidence="2 5" id="KW-0812">Transmembrane</keyword>
<proteinExistence type="predicted"/>
<sequence>VGLTTLIKREVGRFFSVYRQTVLPGLITSALYIAIFGYTLEQRISEIQGVPYTLFILPGLIMMNTLTNATANTSSSMLQMKLLQQLPDLLTAPLSGLEISLAYIIGGAVRGMVNGILVLLLGVLLIGMPVTDPVGTVAFIFLVSWAFSSMGLLLGQLAESWDQLAMMQNFFLTPLSFLGGIFYSIKMLPEWAQTLSFINPIYYMINGIRYTVLGVSDSDVHISFIMAIILTVGFTLAAILLMQSGKKIKQ</sequence>
<protein>
    <recommendedName>
        <fullName evidence="6">ABC transmembrane type-2 domain-containing protein</fullName>
    </recommendedName>
</protein>
<evidence type="ECO:0000256" key="3">
    <source>
        <dbReference type="ARBA" id="ARBA00022989"/>
    </source>
</evidence>
<accession>A0A382BJ99</accession>
<gene>
    <name evidence="7" type="ORF">METZ01_LOCUS166608</name>
</gene>
<evidence type="ECO:0000256" key="1">
    <source>
        <dbReference type="ARBA" id="ARBA00004141"/>
    </source>
</evidence>
<feature type="non-terminal residue" evidence="7">
    <location>
        <position position="1"/>
    </location>
</feature>
<dbReference type="InterPro" id="IPR047817">
    <property type="entry name" value="ABC2_TM_bact-type"/>
</dbReference>
<feature type="transmembrane region" description="Helical" evidence="5">
    <location>
        <begin position="21"/>
        <end position="40"/>
    </location>
</feature>
<evidence type="ECO:0000313" key="7">
    <source>
        <dbReference type="EMBL" id="SVB13754.1"/>
    </source>
</evidence>
<dbReference type="InterPro" id="IPR052522">
    <property type="entry name" value="ABC-2_transport_permease"/>
</dbReference>
<comment type="subcellular location">
    <subcellularLocation>
        <location evidence="1">Membrane</location>
        <topology evidence="1">Multi-pass membrane protein</topology>
    </subcellularLocation>
</comment>
<evidence type="ECO:0000259" key="6">
    <source>
        <dbReference type="PROSITE" id="PS51012"/>
    </source>
</evidence>
<dbReference type="GO" id="GO:0140359">
    <property type="term" value="F:ABC-type transporter activity"/>
    <property type="evidence" value="ECO:0007669"/>
    <property type="project" value="InterPro"/>
</dbReference>
<feature type="transmembrane region" description="Helical" evidence="5">
    <location>
        <begin position="101"/>
        <end position="128"/>
    </location>
</feature>